<organism evidence="7 8">
    <name type="scientific">Candidatus Kapaibacterium thiocyanatum</name>
    <dbReference type="NCBI Taxonomy" id="1895771"/>
    <lineage>
        <taxon>Bacteria</taxon>
        <taxon>Pseudomonadati</taxon>
        <taxon>Candidatus Kapaibacteriota</taxon>
        <taxon>Candidatus Kapaibacteriia</taxon>
        <taxon>Candidatus Kapaibacteriales</taxon>
        <taxon>Candidatus Kapaibacteriaceae</taxon>
        <taxon>Candidatus Kapaibacterium</taxon>
    </lineage>
</organism>
<dbReference type="InterPro" id="IPR017968">
    <property type="entry name" value="Acylphosphatase_CS"/>
</dbReference>
<dbReference type="PROSITE" id="PS00150">
    <property type="entry name" value="ACYLPHOSPHATASE_1"/>
    <property type="match status" value="1"/>
</dbReference>
<dbReference type="STRING" id="1895771.BGO89_13480"/>
<dbReference type="InterPro" id="IPR020456">
    <property type="entry name" value="Acylphosphatase"/>
</dbReference>
<dbReference type="SUPFAM" id="SSF54975">
    <property type="entry name" value="Acylphosphatase/BLUF domain-like"/>
    <property type="match status" value="1"/>
</dbReference>
<protein>
    <recommendedName>
        <fullName evidence="2 4">acylphosphatase</fullName>
        <ecNumber evidence="2 4">3.6.1.7</ecNumber>
    </recommendedName>
</protein>
<evidence type="ECO:0000256" key="3">
    <source>
        <dbReference type="ARBA" id="ARBA00047645"/>
    </source>
</evidence>
<comment type="similarity">
    <text evidence="1 5">Belongs to the acylphosphatase family.</text>
</comment>
<evidence type="ECO:0000256" key="1">
    <source>
        <dbReference type="ARBA" id="ARBA00005614"/>
    </source>
</evidence>
<comment type="caution">
    <text evidence="7">The sequence shown here is derived from an EMBL/GenBank/DDBJ whole genome shotgun (WGS) entry which is preliminary data.</text>
</comment>
<accession>A0A1M3KVD0</accession>
<evidence type="ECO:0000313" key="7">
    <source>
        <dbReference type="EMBL" id="OJX56340.1"/>
    </source>
</evidence>
<comment type="catalytic activity">
    <reaction evidence="3 4">
        <text>an acyl phosphate + H2O = a carboxylate + phosphate + H(+)</text>
        <dbReference type="Rhea" id="RHEA:14965"/>
        <dbReference type="ChEBI" id="CHEBI:15377"/>
        <dbReference type="ChEBI" id="CHEBI:15378"/>
        <dbReference type="ChEBI" id="CHEBI:29067"/>
        <dbReference type="ChEBI" id="CHEBI:43474"/>
        <dbReference type="ChEBI" id="CHEBI:59918"/>
        <dbReference type="EC" id="3.6.1.7"/>
    </reaction>
</comment>
<dbReference type="EMBL" id="MKVH01000025">
    <property type="protein sequence ID" value="OJX56340.1"/>
    <property type="molecule type" value="Genomic_DNA"/>
</dbReference>
<proteinExistence type="inferred from homology"/>
<evidence type="ECO:0000313" key="8">
    <source>
        <dbReference type="Proteomes" id="UP000184233"/>
    </source>
</evidence>
<dbReference type="EC" id="3.6.1.7" evidence="2 4"/>
<name>A0A1M3KVD0_9BACT</name>
<feature type="active site" evidence="4">
    <location>
        <position position="18"/>
    </location>
</feature>
<evidence type="ECO:0000256" key="2">
    <source>
        <dbReference type="ARBA" id="ARBA00012150"/>
    </source>
</evidence>
<sequence>MPTTHFIVSGTVQGVGFRRFVLHHAHQLGLRGFVCNLEDDTIECIAQGSTDALTEMETLLRTGPQHARVSSVTCNDLSDGKTYSTFRIL</sequence>
<dbReference type="PROSITE" id="PS51160">
    <property type="entry name" value="ACYLPHOSPHATASE_3"/>
    <property type="match status" value="1"/>
</dbReference>
<keyword evidence="4" id="KW-0378">Hydrolase</keyword>
<feature type="active site" evidence="4">
    <location>
        <position position="36"/>
    </location>
</feature>
<evidence type="ECO:0000259" key="6">
    <source>
        <dbReference type="PROSITE" id="PS51160"/>
    </source>
</evidence>
<dbReference type="InterPro" id="IPR001792">
    <property type="entry name" value="Acylphosphatase-like_dom"/>
</dbReference>
<evidence type="ECO:0000256" key="4">
    <source>
        <dbReference type="PROSITE-ProRule" id="PRU00520"/>
    </source>
</evidence>
<reference evidence="7 8" key="1">
    <citation type="submission" date="2016-09" db="EMBL/GenBank/DDBJ databases">
        <title>Genome-resolved meta-omics ties microbial dynamics to process performance in biotechnology for thiocyanate degradation.</title>
        <authorList>
            <person name="Kantor R.S."/>
            <person name="Huddy R.J."/>
            <person name="Iyer R."/>
            <person name="Thomas B.C."/>
            <person name="Brown C.T."/>
            <person name="Anantharaman K."/>
            <person name="Tringe S."/>
            <person name="Hettich R.L."/>
            <person name="Harrison S.T."/>
            <person name="Banfield J.F."/>
        </authorList>
    </citation>
    <scope>NUCLEOTIDE SEQUENCE [LARGE SCALE GENOMIC DNA]</scope>
    <source>
        <strain evidence="7">59-99</strain>
    </source>
</reference>
<dbReference type="Pfam" id="PF00708">
    <property type="entry name" value="Acylphosphatase"/>
    <property type="match status" value="1"/>
</dbReference>
<evidence type="ECO:0000256" key="5">
    <source>
        <dbReference type="RuleBase" id="RU004168"/>
    </source>
</evidence>
<dbReference type="AlphaFoldDB" id="A0A1M3KVD0"/>
<dbReference type="GO" id="GO:0003998">
    <property type="term" value="F:acylphosphatase activity"/>
    <property type="evidence" value="ECO:0007669"/>
    <property type="project" value="UniProtKB-EC"/>
</dbReference>
<dbReference type="InterPro" id="IPR036046">
    <property type="entry name" value="Acylphosphatase-like_dom_sf"/>
</dbReference>
<dbReference type="Gene3D" id="3.30.70.100">
    <property type="match status" value="1"/>
</dbReference>
<dbReference type="Proteomes" id="UP000184233">
    <property type="component" value="Unassembled WGS sequence"/>
</dbReference>
<dbReference type="PANTHER" id="PTHR47268:SF4">
    <property type="entry name" value="ACYLPHOSPHATASE"/>
    <property type="match status" value="1"/>
</dbReference>
<feature type="domain" description="Acylphosphatase-like" evidence="6">
    <location>
        <begin position="3"/>
        <end position="89"/>
    </location>
</feature>
<dbReference type="PANTHER" id="PTHR47268">
    <property type="entry name" value="ACYLPHOSPHATASE"/>
    <property type="match status" value="1"/>
</dbReference>
<gene>
    <name evidence="7" type="ORF">BGO89_13480</name>
</gene>